<dbReference type="EMBL" id="JAPDDS010000006">
    <property type="protein sequence ID" value="MCW1885506.1"/>
    <property type="molecule type" value="Genomic_DNA"/>
</dbReference>
<proteinExistence type="predicted"/>
<name>A0ABT3FPK6_9BACT</name>
<dbReference type="Proteomes" id="UP001207930">
    <property type="component" value="Unassembled WGS sequence"/>
</dbReference>
<comment type="caution">
    <text evidence="1">The sequence shown here is derived from an EMBL/GenBank/DDBJ whole genome shotgun (WGS) entry which is preliminary data.</text>
</comment>
<organism evidence="1 2">
    <name type="scientific">Luteolibacter flavescens</name>
    <dbReference type="NCBI Taxonomy" id="1859460"/>
    <lineage>
        <taxon>Bacteria</taxon>
        <taxon>Pseudomonadati</taxon>
        <taxon>Verrucomicrobiota</taxon>
        <taxon>Verrucomicrobiia</taxon>
        <taxon>Verrucomicrobiales</taxon>
        <taxon>Verrucomicrobiaceae</taxon>
        <taxon>Luteolibacter</taxon>
    </lineage>
</organism>
<sequence length="309" mass="33420">MTINAIAAQLLTRFAWEERQIPDHADYPGRNAAVALAMNAALQELFGAGSPWVRYDEKGALLRAPARVTITVTHGSSAATITTGWEAWMAGCAIVIDGSAFDNQIRNDAAAVMLKVPHDGPTGSTLATVFQDCVTLDADVMEVCEPVKANRRELGNLVASEYPTLPPRDDDFGLHRHHQADPPPPRVAQRIGQPIGYTVDTWMKDATSGPRQRLKIQPAPAVDGVLEYRAMLAPPVVVDSLASNAALPIPLQFVQTLFYPIALKRLSSSAFYLPGNSEVSVDDDYQSALKLLASLNPRKSAGARFTSTY</sequence>
<protein>
    <submittedName>
        <fullName evidence="1">Uncharacterized protein</fullName>
    </submittedName>
</protein>
<dbReference type="RefSeq" id="WP_264501463.1">
    <property type="nucleotide sequence ID" value="NZ_JAPDDS010000006.1"/>
</dbReference>
<keyword evidence="2" id="KW-1185">Reference proteome</keyword>
<evidence type="ECO:0000313" key="2">
    <source>
        <dbReference type="Proteomes" id="UP001207930"/>
    </source>
</evidence>
<accession>A0ABT3FPK6</accession>
<reference evidence="1 2" key="1">
    <citation type="submission" date="2022-10" db="EMBL/GenBank/DDBJ databases">
        <title>Luteolibacter flavescens strain MCCC 1K03193, whole genome shotgun sequencing project.</title>
        <authorList>
            <person name="Zhao G."/>
            <person name="Shen L."/>
        </authorList>
    </citation>
    <scope>NUCLEOTIDE SEQUENCE [LARGE SCALE GENOMIC DNA]</scope>
    <source>
        <strain evidence="1 2">MCCC 1K03193</strain>
    </source>
</reference>
<evidence type="ECO:0000313" key="1">
    <source>
        <dbReference type="EMBL" id="MCW1885506.1"/>
    </source>
</evidence>
<gene>
    <name evidence="1" type="ORF">OKA04_12270</name>
</gene>